<feature type="site" description="Crucial for catalytic activity" evidence="3">
    <location>
        <position position="69"/>
    </location>
</feature>
<comment type="function">
    <text evidence="3">Specifically acetylates 'Lys-40' in alpha-tubulin on the lumenal side of microtubules. Promotes microtubule destabilization and accelerates microtubule dynamics; this activity may be independent of acetylation activity. Acetylates alpha-tubulin with a slow enzymatic rate, due to a catalytic site that is not optimized for acetyl transfer. Enters the microtubule through each end and diffuses quickly throughout the lumen of microtubules. Acetylates only long/old microtubules because of its slow acetylation rate since it does not have time to act on dynamically unstable microtubules before the enzyme is released.</text>
</comment>
<proteinExistence type="inferred from homology"/>
<gene>
    <name evidence="6" type="ORF">SeLEV6574_g05494</name>
    <name evidence="5" type="ORF">SeMB42_g06405</name>
</gene>
<keyword evidence="1 3" id="KW-0808">Transferase</keyword>
<dbReference type="InterPro" id="IPR038746">
    <property type="entry name" value="Atat"/>
</dbReference>
<dbReference type="PROSITE" id="PS51730">
    <property type="entry name" value="GNAT_ATAT"/>
    <property type="match status" value="1"/>
</dbReference>
<dbReference type="OrthoDB" id="447510at2759"/>
<evidence type="ECO:0000256" key="2">
    <source>
        <dbReference type="ARBA" id="ARBA00023315"/>
    </source>
</evidence>
<dbReference type="VEuPathDB" id="FungiDB:SeMB42_g06405"/>
<feature type="binding site" evidence="3">
    <location>
        <begin position="170"/>
        <end position="183"/>
    </location>
    <ligand>
        <name>acetyl-CoA</name>
        <dbReference type="ChEBI" id="CHEBI:57288"/>
    </ligand>
</feature>
<dbReference type="SUPFAM" id="SSF55729">
    <property type="entry name" value="Acyl-CoA N-acyltransferases (Nat)"/>
    <property type="match status" value="1"/>
</dbReference>
<dbReference type="GO" id="GO:0019799">
    <property type="term" value="F:tubulin N-acetyltransferase activity"/>
    <property type="evidence" value="ECO:0007669"/>
    <property type="project" value="UniProtKB-UniRule"/>
</dbReference>
<dbReference type="AlphaFoldDB" id="A0A507CI27"/>
<accession>A0A507CI27</accession>
<evidence type="ECO:0000256" key="3">
    <source>
        <dbReference type="HAMAP-Rule" id="MF_03130"/>
    </source>
</evidence>
<dbReference type="InterPro" id="IPR007965">
    <property type="entry name" value="GNAT_ATAT"/>
</dbReference>
<dbReference type="Pfam" id="PF05301">
    <property type="entry name" value="Acetyltransf_16"/>
    <property type="match status" value="1"/>
</dbReference>
<evidence type="ECO:0000313" key="5">
    <source>
        <dbReference type="EMBL" id="TPX39211.1"/>
    </source>
</evidence>
<evidence type="ECO:0000313" key="6">
    <source>
        <dbReference type="EMBL" id="TPX42638.1"/>
    </source>
</evidence>
<name>A0A507CI27_9FUNG</name>
<comment type="similarity">
    <text evidence="3">Belongs to the acetyltransferase ATAT1 family.</text>
</comment>
<evidence type="ECO:0000313" key="7">
    <source>
        <dbReference type="Proteomes" id="UP000317494"/>
    </source>
</evidence>
<comment type="caution">
    <text evidence="5">The sequence shown here is derived from an EMBL/GenBank/DDBJ whole genome shotgun (WGS) entry which is preliminary data.</text>
</comment>
<dbReference type="EMBL" id="QEAN01000359">
    <property type="protein sequence ID" value="TPX39211.1"/>
    <property type="molecule type" value="Genomic_DNA"/>
</dbReference>
<dbReference type="PANTHER" id="PTHR12327:SF0">
    <property type="entry name" value="ALPHA-TUBULIN N-ACETYLTRANSFERASE 1"/>
    <property type="match status" value="1"/>
</dbReference>
<evidence type="ECO:0000256" key="1">
    <source>
        <dbReference type="ARBA" id="ARBA00022679"/>
    </source>
</evidence>
<dbReference type="CDD" id="cd04301">
    <property type="entry name" value="NAT_SF"/>
    <property type="match status" value="1"/>
</dbReference>
<dbReference type="Proteomes" id="UP000317494">
    <property type="component" value="Unassembled WGS sequence"/>
</dbReference>
<dbReference type="GO" id="GO:0070507">
    <property type="term" value="P:regulation of microtubule cytoskeleton organization"/>
    <property type="evidence" value="ECO:0007669"/>
    <property type="project" value="UniProtKB-UniRule"/>
</dbReference>
<dbReference type="GO" id="GO:0005874">
    <property type="term" value="C:microtubule"/>
    <property type="evidence" value="ECO:0007669"/>
    <property type="project" value="InterPro"/>
</dbReference>
<comment type="caution">
    <text evidence="3">Lacks conserved residue(s) required for the propagation of feature annotation.</text>
</comment>
<dbReference type="Gene3D" id="3.40.630.30">
    <property type="match status" value="1"/>
</dbReference>
<evidence type="ECO:0000259" key="4">
    <source>
        <dbReference type="PROSITE" id="PS51730"/>
    </source>
</evidence>
<keyword evidence="2 3" id="KW-0012">Acyltransferase</keyword>
<protein>
    <recommendedName>
        <fullName evidence="3">Alpha-tubulin N-acetyltransferase</fullName>
        <shortName evidence="3">Alpha-TAT</shortName>
        <shortName evidence="3">TAT</shortName>
        <ecNumber evidence="3">2.3.1.108</ecNumber>
    </recommendedName>
    <alternativeName>
        <fullName evidence="3">Acetyltransferase mec-17 homolog</fullName>
    </alternativeName>
</protein>
<evidence type="ECO:0000313" key="8">
    <source>
        <dbReference type="Proteomes" id="UP000320475"/>
    </source>
</evidence>
<dbReference type="EMBL" id="QEAM01000261">
    <property type="protein sequence ID" value="TPX42638.1"/>
    <property type="molecule type" value="Genomic_DNA"/>
</dbReference>
<comment type="catalytic activity">
    <reaction evidence="3">
        <text>L-lysyl-[alpha-tubulin] + acetyl-CoA = N(6)-acetyl-L-lysyl-[alpha-tubulin] + CoA + H(+)</text>
        <dbReference type="Rhea" id="RHEA:15277"/>
        <dbReference type="Rhea" id="RHEA-COMP:11278"/>
        <dbReference type="Rhea" id="RHEA-COMP:11279"/>
        <dbReference type="ChEBI" id="CHEBI:15378"/>
        <dbReference type="ChEBI" id="CHEBI:29969"/>
        <dbReference type="ChEBI" id="CHEBI:57287"/>
        <dbReference type="ChEBI" id="CHEBI:57288"/>
        <dbReference type="ChEBI" id="CHEBI:61930"/>
        <dbReference type="EC" id="2.3.1.108"/>
    </reaction>
</comment>
<dbReference type="Proteomes" id="UP000320475">
    <property type="component" value="Unassembled WGS sequence"/>
</dbReference>
<sequence>MNFSFDVNTCLASAGTRLRLDETDCLDPTSTIGVSCLAADYLPPSSASTSLQNLDLLLECLGNASALAQKLHIAVTSLQKLSQNPGHRIYVMTAHERTSATCSRTSSAASVASITSVKRQRGDSTRPNAPMQLNQRVRVVGMIKIGMKHLFLSDTNGCLQKTTPLCVLDFYVHESCQRKGYGKLLFDVMLKHERTHATQLAIDRPSQKMMAFLSRHYFNDFLFQANKYVISRQFFPPQLKSSAVSSANSSKSVSSVSSTERLRWHQPSIFPSITTPGLNNVQASRNIINITTPSVLHTLTRNDVSHSNGQWTNQGKT</sequence>
<reference evidence="7 8" key="1">
    <citation type="journal article" date="2019" name="Sci. Rep.">
        <title>Comparative genomics of chytrid fungi reveal insights into the obligate biotrophic and pathogenic lifestyle of Synchytrium endobioticum.</title>
        <authorList>
            <person name="van de Vossenberg B.T.L.H."/>
            <person name="Warris S."/>
            <person name="Nguyen H.D.T."/>
            <person name="van Gent-Pelzer M.P.E."/>
            <person name="Joly D.L."/>
            <person name="van de Geest H.C."/>
            <person name="Bonants P.J.M."/>
            <person name="Smith D.S."/>
            <person name="Levesque C.A."/>
            <person name="van der Lee T.A.J."/>
        </authorList>
    </citation>
    <scope>NUCLEOTIDE SEQUENCE [LARGE SCALE GENOMIC DNA]</scope>
    <source>
        <strain evidence="6 8">LEV6574</strain>
        <strain evidence="5 7">MB42</strain>
    </source>
</reference>
<dbReference type="EC" id="2.3.1.108" evidence="3"/>
<dbReference type="InterPro" id="IPR016181">
    <property type="entry name" value="Acyl_CoA_acyltransferase"/>
</dbReference>
<keyword evidence="7" id="KW-1185">Reference proteome</keyword>
<dbReference type="PANTHER" id="PTHR12327">
    <property type="entry name" value="ALPHA-TUBULIN N-ACETYLTRANSFERASE 1"/>
    <property type="match status" value="1"/>
</dbReference>
<feature type="domain" description="N-acetyltransferase" evidence="4">
    <location>
        <begin position="1"/>
        <end position="235"/>
    </location>
</feature>
<organism evidence="5 7">
    <name type="scientific">Synchytrium endobioticum</name>
    <dbReference type="NCBI Taxonomy" id="286115"/>
    <lineage>
        <taxon>Eukaryota</taxon>
        <taxon>Fungi</taxon>
        <taxon>Fungi incertae sedis</taxon>
        <taxon>Chytridiomycota</taxon>
        <taxon>Chytridiomycota incertae sedis</taxon>
        <taxon>Chytridiomycetes</taxon>
        <taxon>Synchytriales</taxon>
        <taxon>Synchytriaceae</taxon>
        <taxon>Synchytrium</taxon>
    </lineage>
</organism>
<dbReference type="HAMAP" id="MF_03130">
    <property type="entry name" value="mec17"/>
    <property type="match status" value="1"/>
</dbReference>